<evidence type="ECO:0000256" key="1">
    <source>
        <dbReference type="SAM" id="Coils"/>
    </source>
</evidence>
<accession>W4L8X4</accession>
<dbReference type="SMART" id="SM00530">
    <property type="entry name" value="HTH_XRE"/>
    <property type="match status" value="1"/>
</dbReference>
<dbReference type="CDD" id="cd00093">
    <property type="entry name" value="HTH_XRE"/>
    <property type="match status" value="1"/>
</dbReference>
<keyword evidence="1" id="KW-0175">Coiled coil</keyword>
<dbReference type="Proteomes" id="UP000019141">
    <property type="component" value="Unassembled WGS sequence"/>
</dbReference>
<dbReference type="EMBL" id="AZHW01001110">
    <property type="protein sequence ID" value="ETW94160.1"/>
    <property type="molecule type" value="Genomic_DNA"/>
</dbReference>
<dbReference type="Pfam" id="PF13560">
    <property type="entry name" value="HTH_31"/>
    <property type="match status" value="1"/>
</dbReference>
<dbReference type="InterPro" id="IPR010982">
    <property type="entry name" value="Lambda_DNA-bd_dom_sf"/>
</dbReference>
<dbReference type="PROSITE" id="PS50943">
    <property type="entry name" value="HTH_CROC1"/>
    <property type="match status" value="1"/>
</dbReference>
<name>W4L8X4_ENTF1</name>
<sequence>MSTIFKHRTRLGLTQQELGWRTGMSRSDIRKLESGLLKPSARQLARLANAFGIDVKELLPAYYPPRRSEAEFADLEDDLRHARSENERLRAQNQRLQSENNDLMTRLTTLPFTGGSSGGRDNEIIKDLLSLIKITHPDRHGGQALAVELTQALLALKEKYEGRKAAW</sequence>
<evidence type="ECO:0000259" key="2">
    <source>
        <dbReference type="PROSITE" id="PS50943"/>
    </source>
</evidence>
<protein>
    <recommendedName>
        <fullName evidence="2">HTH cro/C1-type domain-containing protein</fullName>
    </recommendedName>
</protein>
<keyword evidence="4" id="KW-1185">Reference proteome</keyword>
<gene>
    <name evidence="3" type="ORF">ETSY1_36070</name>
</gene>
<dbReference type="InterPro" id="IPR001387">
    <property type="entry name" value="Cro/C1-type_HTH"/>
</dbReference>
<dbReference type="Gene3D" id="1.10.260.40">
    <property type="entry name" value="lambda repressor-like DNA-binding domains"/>
    <property type="match status" value="1"/>
</dbReference>
<dbReference type="SUPFAM" id="SSF47413">
    <property type="entry name" value="lambda repressor-like DNA-binding domains"/>
    <property type="match status" value="1"/>
</dbReference>
<dbReference type="HOGENOM" id="CLU_1591551_0_0_7"/>
<evidence type="ECO:0000313" key="4">
    <source>
        <dbReference type="Proteomes" id="UP000019141"/>
    </source>
</evidence>
<feature type="domain" description="HTH cro/C1-type" evidence="2">
    <location>
        <begin position="8"/>
        <end position="58"/>
    </location>
</feature>
<organism evidence="3 4">
    <name type="scientific">Entotheonella factor</name>
    <dbReference type="NCBI Taxonomy" id="1429438"/>
    <lineage>
        <taxon>Bacteria</taxon>
        <taxon>Pseudomonadati</taxon>
        <taxon>Nitrospinota/Tectimicrobiota group</taxon>
        <taxon>Candidatus Tectimicrobiota</taxon>
        <taxon>Candidatus Entotheonellia</taxon>
        <taxon>Candidatus Entotheonellales</taxon>
        <taxon>Candidatus Entotheonellaceae</taxon>
        <taxon>Candidatus Entotheonella</taxon>
    </lineage>
</organism>
<dbReference type="AlphaFoldDB" id="W4L8X4"/>
<proteinExistence type="predicted"/>
<evidence type="ECO:0000313" key="3">
    <source>
        <dbReference type="EMBL" id="ETW94160.1"/>
    </source>
</evidence>
<dbReference type="GO" id="GO:0003677">
    <property type="term" value="F:DNA binding"/>
    <property type="evidence" value="ECO:0007669"/>
    <property type="project" value="InterPro"/>
</dbReference>
<feature type="coiled-coil region" evidence="1">
    <location>
        <begin position="72"/>
        <end position="106"/>
    </location>
</feature>
<reference evidence="3 4" key="1">
    <citation type="journal article" date="2014" name="Nature">
        <title>An environmental bacterial taxon with a large and distinct metabolic repertoire.</title>
        <authorList>
            <person name="Wilson M.C."/>
            <person name="Mori T."/>
            <person name="Ruckert C."/>
            <person name="Uria A.R."/>
            <person name="Helf M.J."/>
            <person name="Takada K."/>
            <person name="Gernert C."/>
            <person name="Steffens U.A."/>
            <person name="Heycke N."/>
            <person name="Schmitt S."/>
            <person name="Rinke C."/>
            <person name="Helfrich E.J."/>
            <person name="Brachmann A.O."/>
            <person name="Gurgui C."/>
            <person name="Wakimoto T."/>
            <person name="Kracht M."/>
            <person name="Crusemann M."/>
            <person name="Hentschel U."/>
            <person name="Abe I."/>
            <person name="Matsunaga S."/>
            <person name="Kalinowski J."/>
            <person name="Takeyama H."/>
            <person name="Piel J."/>
        </authorList>
    </citation>
    <scope>NUCLEOTIDE SEQUENCE [LARGE SCALE GENOMIC DNA]</scope>
    <source>
        <strain evidence="4">TSY1</strain>
    </source>
</reference>
<comment type="caution">
    <text evidence="3">The sequence shown here is derived from an EMBL/GenBank/DDBJ whole genome shotgun (WGS) entry which is preliminary data.</text>
</comment>